<feature type="domain" description="ImpA N-terminal" evidence="1">
    <location>
        <begin position="17"/>
        <end position="140"/>
    </location>
</feature>
<evidence type="ECO:0000259" key="1">
    <source>
        <dbReference type="Pfam" id="PF06812"/>
    </source>
</evidence>
<dbReference type="RefSeq" id="WP_011192713.1">
    <property type="nucleotide sequence ID" value="NZ_CP009792.1"/>
</dbReference>
<dbReference type="Pfam" id="PF06812">
    <property type="entry name" value="ImpA_N"/>
    <property type="match status" value="1"/>
</dbReference>
<dbReference type="EMBL" id="CP000950">
    <property type="protein sequence ID" value="ACA67764.1"/>
    <property type="molecule type" value="Genomic_DNA"/>
</dbReference>
<dbReference type="PATRIC" id="fig|502800.11.peg.2109"/>
<organism evidence="2">
    <name type="scientific">Yersinia pseudotuberculosis serotype O:3 (strain YPIII)</name>
    <dbReference type="NCBI Taxonomy" id="502800"/>
    <lineage>
        <taxon>Bacteria</taxon>
        <taxon>Pseudomonadati</taxon>
        <taxon>Pseudomonadota</taxon>
        <taxon>Gammaproteobacteria</taxon>
        <taxon>Enterobacterales</taxon>
        <taxon>Yersiniaceae</taxon>
        <taxon>Yersinia</taxon>
    </lineage>
</organism>
<gene>
    <name evidence="2" type="ordered locus">YPK_1471</name>
</gene>
<proteinExistence type="predicted"/>
<dbReference type="InterPro" id="IPR017740">
    <property type="entry name" value="TssA-like"/>
</dbReference>
<reference evidence="2" key="1">
    <citation type="submission" date="2008-02" db="EMBL/GenBank/DDBJ databases">
        <title>Complete sequence of Yersinia pseudotuberculosis YPIII.</title>
        <authorList>
            <consortium name="US DOE Joint Genome Institute"/>
            <person name="Challacombe J.F."/>
            <person name="Bruce D."/>
            <person name="Detter J.C."/>
            <person name="Green L."/>
            <person name="Land M."/>
            <person name="Munk C."/>
            <person name="Lindler L.E."/>
            <person name="Nikolich M.P."/>
            <person name="Brettin T."/>
        </authorList>
    </citation>
    <scope>NUCLEOTIDE SEQUENCE</scope>
    <source>
        <strain evidence="2">YPIII</strain>
    </source>
</reference>
<dbReference type="PANTHER" id="PTHR37951">
    <property type="entry name" value="CYTOPLASMIC PROTEIN-RELATED"/>
    <property type="match status" value="1"/>
</dbReference>
<name>A0A0H3B1T5_YERPY</name>
<dbReference type="KEGG" id="ypy:YPK_1471"/>
<sequence length="397" mass="44362">MSEQSIAERAGYYQSMMQPIPGDFPCGKNLEYDPAFIMLQTKLQPKQAAEYGNFVEVAEPNNWTDIERKCLELLNNSRDIRLFIILMRCRMRQVGVGALQEGLEAILWCLDTWPDQLHPQLFDEGEFEPLMRGNAFAELEDIDGFIADFRNQQLPKAAGVQLSIKEFEKAHSVPREEGALDEGTLEAVKQEWQNRSDHTILSLQHAYALLQGLATRLNNSLGEDTPDFVRMTSVLRHFDAAITPIAPIVVPEPIETPDVVELYPVATAMLASTEMPVTAEVQTVAETQMAIPIEAPQQRQAVVTPSPPLQPLQLQSAQLQPVPIQSPPVPVQQQGIQNRADALARLIEVREWFTAMEPSSPVIALLAFSEKTIGKSFGELLQFIPQELISKLNEGQE</sequence>
<accession>A0A0H3B1T5</accession>
<dbReference type="PANTHER" id="PTHR37951:SF1">
    <property type="entry name" value="TYPE VI SECRETION SYSTEM COMPONENT TSSA1"/>
    <property type="match status" value="1"/>
</dbReference>
<dbReference type="InterPro" id="IPR010657">
    <property type="entry name" value="ImpA_N"/>
</dbReference>
<evidence type="ECO:0000313" key="2">
    <source>
        <dbReference type="EMBL" id="ACA67764.1"/>
    </source>
</evidence>
<protein>
    <submittedName>
        <fullName evidence="2">ImpA domain protein</fullName>
    </submittedName>
</protein>
<dbReference type="AlphaFoldDB" id="A0A0H3B1T5"/>